<evidence type="ECO:0000313" key="1">
    <source>
        <dbReference type="EMBL" id="WDE14168.1"/>
    </source>
</evidence>
<organism evidence="1 2">
    <name type="scientific">Thalassomonas haliotis</name>
    <dbReference type="NCBI Taxonomy" id="485448"/>
    <lineage>
        <taxon>Bacteria</taxon>
        <taxon>Pseudomonadati</taxon>
        <taxon>Pseudomonadota</taxon>
        <taxon>Gammaproteobacteria</taxon>
        <taxon>Alteromonadales</taxon>
        <taxon>Colwelliaceae</taxon>
        <taxon>Thalassomonas</taxon>
    </lineage>
</organism>
<name>A0ABY7VMP5_9GAMM</name>
<sequence>MNKMKVIAVSGVSGCGKTSVIKQLSQEFSCPYLLFDDHRDDHTYPKDMKQWFKNGADVSEIKTPEFVHSLRHLKAQGNNEFLFVEEPFGRGRDIISSLIDHVVLLDQPMEVCLSRVIMRNINHPSGEALNSIPRYLAMYDDHFREIYIELTNQVREDCDLIIQAVTSVELTAKIISNWLKNNKS</sequence>
<dbReference type="SUPFAM" id="SSF52540">
    <property type="entry name" value="P-loop containing nucleoside triphosphate hydrolases"/>
    <property type="match status" value="1"/>
</dbReference>
<accession>A0ABY7VMP5</accession>
<keyword evidence="2" id="KW-1185">Reference proteome</keyword>
<dbReference type="InterPro" id="IPR027417">
    <property type="entry name" value="P-loop_NTPase"/>
</dbReference>
<dbReference type="EMBL" id="CP059693">
    <property type="protein sequence ID" value="WDE14168.1"/>
    <property type="molecule type" value="Genomic_DNA"/>
</dbReference>
<gene>
    <name evidence="1" type="ORF">H3N35_12585</name>
</gene>
<proteinExistence type="predicted"/>
<dbReference type="Gene3D" id="3.40.50.300">
    <property type="entry name" value="P-loop containing nucleotide triphosphate hydrolases"/>
    <property type="match status" value="1"/>
</dbReference>
<reference evidence="1 2" key="1">
    <citation type="journal article" date="2022" name="Mar. Drugs">
        <title>Bioassay-Guided Fractionation Leads to the Detection of Cholic Acid Generated by the Rare Thalassomonas sp.</title>
        <authorList>
            <person name="Pheiffer F."/>
            <person name="Schneider Y.K."/>
            <person name="Hansen E.H."/>
            <person name="Andersen J.H."/>
            <person name="Isaksson J."/>
            <person name="Busche T."/>
            <person name="R C."/>
            <person name="Kalinowski J."/>
            <person name="Zyl L.V."/>
            <person name="Trindade M."/>
        </authorList>
    </citation>
    <scope>NUCLEOTIDE SEQUENCE [LARGE SCALE GENOMIC DNA]</scope>
    <source>
        <strain evidence="1 2">A5K-61T</strain>
    </source>
</reference>
<evidence type="ECO:0008006" key="3">
    <source>
        <dbReference type="Google" id="ProtNLM"/>
    </source>
</evidence>
<dbReference type="Proteomes" id="UP001215231">
    <property type="component" value="Chromosome"/>
</dbReference>
<evidence type="ECO:0000313" key="2">
    <source>
        <dbReference type="Proteomes" id="UP001215231"/>
    </source>
</evidence>
<protein>
    <recommendedName>
        <fullName evidence="3">Uridine kinase</fullName>
    </recommendedName>
</protein>
<dbReference type="RefSeq" id="WP_274054696.1">
    <property type="nucleotide sequence ID" value="NZ_CP059693.1"/>
</dbReference>